<sequence length="11" mass="1277">MQNPVGFLRES</sequence>
<proteinExistence type="predicted"/>
<dbReference type="EMBL" id="CAJNOK010061879">
    <property type="protein sequence ID" value="CAF1639510.1"/>
    <property type="molecule type" value="Genomic_DNA"/>
</dbReference>
<name>A0A8S2G773_9BILA</name>
<gene>
    <name evidence="1" type="ORF">OVA965_LOCUS44189</name>
    <name evidence="2" type="ORF">TMI583_LOCUS46838</name>
</gene>
<dbReference type="Proteomes" id="UP000682733">
    <property type="component" value="Unassembled WGS sequence"/>
</dbReference>
<evidence type="ECO:0000313" key="2">
    <source>
        <dbReference type="EMBL" id="CAF4474072.1"/>
    </source>
</evidence>
<reference evidence="1" key="1">
    <citation type="submission" date="2021-02" db="EMBL/GenBank/DDBJ databases">
        <authorList>
            <person name="Nowell W R."/>
        </authorList>
    </citation>
    <scope>NUCLEOTIDE SEQUENCE</scope>
</reference>
<comment type="caution">
    <text evidence="1">The sequence shown here is derived from an EMBL/GenBank/DDBJ whole genome shotgun (WGS) entry which is preliminary data.</text>
</comment>
<dbReference type="Proteomes" id="UP000677228">
    <property type="component" value="Unassembled WGS sequence"/>
</dbReference>
<feature type="non-terminal residue" evidence="1">
    <location>
        <position position="11"/>
    </location>
</feature>
<accession>A0A8S2G773</accession>
<protein>
    <submittedName>
        <fullName evidence="1">Uncharacterized protein</fullName>
    </submittedName>
</protein>
<organism evidence="1 3">
    <name type="scientific">Didymodactylos carnosus</name>
    <dbReference type="NCBI Taxonomy" id="1234261"/>
    <lineage>
        <taxon>Eukaryota</taxon>
        <taxon>Metazoa</taxon>
        <taxon>Spiralia</taxon>
        <taxon>Gnathifera</taxon>
        <taxon>Rotifera</taxon>
        <taxon>Eurotatoria</taxon>
        <taxon>Bdelloidea</taxon>
        <taxon>Philodinida</taxon>
        <taxon>Philodinidae</taxon>
        <taxon>Didymodactylos</taxon>
    </lineage>
</organism>
<evidence type="ECO:0000313" key="1">
    <source>
        <dbReference type="EMBL" id="CAF1639510.1"/>
    </source>
</evidence>
<dbReference type="EMBL" id="CAJOBA010088565">
    <property type="protein sequence ID" value="CAF4474072.1"/>
    <property type="molecule type" value="Genomic_DNA"/>
</dbReference>
<evidence type="ECO:0000313" key="3">
    <source>
        <dbReference type="Proteomes" id="UP000677228"/>
    </source>
</evidence>